<name>A0A3D9HPP1_9PROT</name>
<dbReference type="GO" id="GO:0045252">
    <property type="term" value="C:oxoglutarate dehydrogenase complex"/>
    <property type="evidence" value="ECO:0007669"/>
    <property type="project" value="TreeGrafter"/>
</dbReference>
<evidence type="ECO:0000259" key="12">
    <source>
        <dbReference type="SMART" id="SM00861"/>
    </source>
</evidence>
<dbReference type="PIRSF" id="PIRSF000157">
    <property type="entry name" value="Oxoglu_dh_E1"/>
    <property type="match status" value="1"/>
</dbReference>
<dbReference type="PANTHER" id="PTHR23152:SF4">
    <property type="entry name" value="2-OXOADIPATE DEHYDROGENASE COMPLEX COMPONENT E1"/>
    <property type="match status" value="1"/>
</dbReference>
<dbReference type="InterPro" id="IPR011603">
    <property type="entry name" value="2oxoglutarate_DH_E1"/>
</dbReference>
<dbReference type="InterPro" id="IPR032106">
    <property type="entry name" value="2-oxogl_dehyd_N"/>
</dbReference>
<comment type="cofactor">
    <cofactor evidence="1">
        <name>thiamine diphosphate</name>
        <dbReference type="ChEBI" id="CHEBI:58937"/>
    </cofactor>
</comment>
<evidence type="ECO:0000313" key="13">
    <source>
        <dbReference type="EMBL" id="RED51281.1"/>
    </source>
</evidence>
<keyword evidence="14" id="KW-1185">Reference proteome</keyword>
<dbReference type="InterPro" id="IPR042179">
    <property type="entry name" value="KGD_C_sf"/>
</dbReference>
<dbReference type="FunFam" id="3.40.50.970:FF:000036">
    <property type="entry name" value="2-oxoglutarate dehydrogenase E1 component"/>
    <property type="match status" value="1"/>
</dbReference>
<accession>A0A3D9HPP1</accession>
<feature type="domain" description="Transketolase-like pyrimidine-binding" evidence="12">
    <location>
        <begin position="625"/>
        <end position="818"/>
    </location>
</feature>
<dbReference type="Pfam" id="PF16078">
    <property type="entry name" value="2-oxogl_dehyd_N"/>
    <property type="match status" value="1"/>
</dbReference>
<evidence type="ECO:0000256" key="7">
    <source>
        <dbReference type="ARBA" id="ARBA00023002"/>
    </source>
</evidence>
<dbReference type="NCBIfam" id="TIGR00239">
    <property type="entry name" value="2oxo_dh_E1"/>
    <property type="match status" value="1"/>
</dbReference>
<dbReference type="InterPro" id="IPR029061">
    <property type="entry name" value="THDP-binding"/>
</dbReference>
<protein>
    <recommendedName>
        <fullName evidence="6">2-oxoglutarate dehydrogenase E1 component</fullName>
        <ecNumber evidence="5">1.2.4.2</ecNumber>
    </recommendedName>
    <alternativeName>
        <fullName evidence="10">Alpha-ketoglutarate dehydrogenase</fullName>
    </alternativeName>
</protein>
<evidence type="ECO:0000313" key="14">
    <source>
        <dbReference type="Proteomes" id="UP000256845"/>
    </source>
</evidence>
<evidence type="ECO:0000256" key="9">
    <source>
        <dbReference type="ARBA" id="ARBA00023152"/>
    </source>
</evidence>
<dbReference type="GO" id="GO:0004591">
    <property type="term" value="F:oxoglutarate dehydrogenase (succinyl-transferring) activity"/>
    <property type="evidence" value="ECO:0007669"/>
    <property type="project" value="UniProtKB-EC"/>
</dbReference>
<organism evidence="13 14">
    <name type="scientific">Aestuariispira insulae</name>
    <dbReference type="NCBI Taxonomy" id="1461337"/>
    <lineage>
        <taxon>Bacteria</taxon>
        <taxon>Pseudomonadati</taxon>
        <taxon>Pseudomonadota</taxon>
        <taxon>Alphaproteobacteria</taxon>
        <taxon>Rhodospirillales</taxon>
        <taxon>Kiloniellaceae</taxon>
        <taxon>Aestuariispira</taxon>
    </lineage>
</organism>
<dbReference type="FunFam" id="3.40.50.12470:FF:000003">
    <property type="entry name" value="2-oxoglutarate dehydrogenase E1 component"/>
    <property type="match status" value="1"/>
</dbReference>
<dbReference type="NCBIfam" id="NF008907">
    <property type="entry name" value="PRK12270.1"/>
    <property type="match status" value="1"/>
</dbReference>
<dbReference type="InterPro" id="IPR005475">
    <property type="entry name" value="Transketolase-like_Pyr-bd"/>
</dbReference>
<keyword evidence="7" id="KW-0560">Oxidoreductase</keyword>
<dbReference type="RefSeq" id="WP_115936185.1">
    <property type="nucleotide sequence ID" value="NZ_QRDW01000003.1"/>
</dbReference>
<dbReference type="Gene3D" id="3.40.50.12470">
    <property type="match status" value="1"/>
</dbReference>
<dbReference type="InterPro" id="IPR001017">
    <property type="entry name" value="DH_E1"/>
</dbReference>
<dbReference type="Pfam" id="PF00676">
    <property type="entry name" value="E1_dh"/>
    <property type="match status" value="1"/>
</dbReference>
<comment type="caution">
    <text evidence="13">The sequence shown here is derived from an EMBL/GenBank/DDBJ whole genome shotgun (WGS) entry which is preliminary data.</text>
</comment>
<evidence type="ECO:0000256" key="11">
    <source>
        <dbReference type="SAM" id="MobiDB-lite"/>
    </source>
</evidence>
<comment type="subunit">
    <text evidence="4">Homodimer. Part of the 2-oxoglutarate dehydrogenase (OGDH) complex composed of E1 (2-oxoglutarate dehydrogenase), E2 (dihydrolipoamide succinyltransferase) and E3 (dihydrolipoamide dehydrogenase); the complex contains multiple copies of the three enzymatic components (E1, E2 and E3).</text>
</comment>
<evidence type="ECO:0000256" key="3">
    <source>
        <dbReference type="ARBA" id="ARBA00006936"/>
    </source>
</evidence>
<dbReference type="Pfam" id="PF02779">
    <property type="entry name" value="Transket_pyr"/>
    <property type="match status" value="1"/>
</dbReference>
<feature type="region of interest" description="Disordered" evidence="11">
    <location>
        <begin position="975"/>
        <end position="1011"/>
    </location>
</feature>
<dbReference type="GO" id="GO:0030976">
    <property type="term" value="F:thiamine pyrophosphate binding"/>
    <property type="evidence" value="ECO:0007669"/>
    <property type="project" value="InterPro"/>
</dbReference>
<feature type="compositionally biased region" description="Basic residues" evidence="11">
    <location>
        <begin position="981"/>
        <end position="1011"/>
    </location>
</feature>
<dbReference type="GO" id="GO:0005829">
    <property type="term" value="C:cytosol"/>
    <property type="evidence" value="ECO:0007669"/>
    <property type="project" value="TreeGrafter"/>
</dbReference>
<dbReference type="OrthoDB" id="9759785at2"/>
<keyword evidence="8" id="KW-0786">Thiamine pyrophosphate</keyword>
<reference evidence="13 14" key="1">
    <citation type="submission" date="2018-07" db="EMBL/GenBank/DDBJ databases">
        <title>Genomic Encyclopedia of Type Strains, Phase III (KMG-III): the genomes of soil and plant-associated and newly described type strains.</title>
        <authorList>
            <person name="Whitman W."/>
        </authorList>
    </citation>
    <scope>NUCLEOTIDE SEQUENCE [LARGE SCALE GENOMIC DNA]</scope>
    <source>
        <strain evidence="13 14">CECT 8488</strain>
    </source>
</reference>
<comment type="function">
    <text evidence="2">E1 component of the 2-oxoglutarate dehydrogenase (OGDH) complex which catalyzes the decarboxylation of 2-oxoglutarate, the first step in the conversion of 2-oxoglutarate to succinyl-CoA and CO(2).</text>
</comment>
<dbReference type="Gene3D" id="3.40.50.970">
    <property type="match status" value="1"/>
</dbReference>
<evidence type="ECO:0000256" key="6">
    <source>
        <dbReference type="ARBA" id="ARBA00013321"/>
    </source>
</evidence>
<dbReference type="PANTHER" id="PTHR23152">
    <property type="entry name" value="2-OXOGLUTARATE DEHYDROGENASE"/>
    <property type="match status" value="1"/>
</dbReference>
<evidence type="ECO:0000256" key="4">
    <source>
        <dbReference type="ARBA" id="ARBA00011301"/>
    </source>
</evidence>
<evidence type="ECO:0000256" key="2">
    <source>
        <dbReference type="ARBA" id="ARBA00003906"/>
    </source>
</evidence>
<evidence type="ECO:0000256" key="10">
    <source>
        <dbReference type="ARBA" id="ARBA00030680"/>
    </source>
</evidence>
<proteinExistence type="inferred from homology"/>
<keyword evidence="9" id="KW-0324">Glycolysis</keyword>
<comment type="similarity">
    <text evidence="3">Belongs to the alpha-ketoglutarate dehydrogenase family.</text>
</comment>
<evidence type="ECO:0000256" key="8">
    <source>
        <dbReference type="ARBA" id="ARBA00023052"/>
    </source>
</evidence>
<dbReference type="CDD" id="cd02016">
    <property type="entry name" value="TPP_E1_OGDC_like"/>
    <property type="match status" value="1"/>
</dbReference>
<evidence type="ECO:0000256" key="1">
    <source>
        <dbReference type="ARBA" id="ARBA00001964"/>
    </source>
</evidence>
<dbReference type="EC" id="1.2.4.2" evidence="5"/>
<dbReference type="Pfam" id="PF16870">
    <property type="entry name" value="OxoGdeHyase_C"/>
    <property type="match status" value="1"/>
</dbReference>
<evidence type="ECO:0000256" key="5">
    <source>
        <dbReference type="ARBA" id="ARBA00012280"/>
    </source>
</evidence>
<dbReference type="Gene3D" id="1.10.287.1150">
    <property type="entry name" value="TPP helical domain"/>
    <property type="match status" value="1"/>
</dbReference>
<dbReference type="Gene3D" id="3.40.50.11610">
    <property type="entry name" value="Multifunctional 2-oxoglutarate metabolism enzyme, C-terminal domain"/>
    <property type="match status" value="1"/>
</dbReference>
<dbReference type="GO" id="GO:0006099">
    <property type="term" value="P:tricarboxylic acid cycle"/>
    <property type="evidence" value="ECO:0007669"/>
    <property type="project" value="TreeGrafter"/>
</dbReference>
<dbReference type="SUPFAM" id="SSF52518">
    <property type="entry name" value="Thiamin diphosphate-binding fold (THDP-binding)"/>
    <property type="match status" value="2"/>
</dbReference>
<sequence length="1011" mass="113188">MTYIGDTSPLFQANETYVEELYARYRDDPKSVDQSWAAFFEALGEDIQTIAVKDPGASWASGHSKVVGGDGSSISMSDALADAKQYDNPYEALMAQLRQAAGPGASADQIRQATLDSIRALMVIRAYRIRGHLHAKLDPLGLVQREDHPELDPATYGFSDADWDRPIFINYVLGLESASLREIVRICEQTYCGNIGVEFLHIQDPDEKAWIQERIESTLNRKDFTDLGRKTILERLTQADVFETYLDKKYRGTKRFGLDGGESLVPMMEQIFKRGVQLGLEEVVLGMAHRGRLNVLANTMTKPYRQIFAEFEGLTNTFDDIQGSGDVKYHLGTSADREFDGKNIHLSLTANPSHLEAVNTVVLGKVRAKQRQRGDQEREKVMGLLLHGDAAFIGQGIVAETFLLSQLDGYKTGGTIHIAINNQIGFTTSPSDSRSSPYCSDMAKTIDAPVFHVNGDDPEACVHVARMAMEYRQKFKKDVVIDMWCYRRHGHNEGDEPKFTQPLMYERIGEHPRAREVYAKRLEENGVIPPGTGDQLVQDFTAKLDEEFEAGRSFKPNKADWLEGKWSGLGQASGTARRGETGVDIDLLREVGDAISRAPQNFNVNSKILKQLDAKRKALETGEGIDWGTAEALAFGTLLCESTSIRLSGEDSQRGTFSHRHSVLVDQKTEENYVPLNNIRLGQAPYEVIDSPLSEFGLLGFEYGYASAEPQALVLWEAQFGDFANGAQVIIDQFIASGESKWLRMCGLVMLLPHGYEGQGPEHSSARLERYLQLSAEDNWQVCNITSPANYFHALRRQVRRNFRKPLIQMSPKSLLRHKRCVSPIEDFVEGSTFHRVLWDLKQHEGGLKADKDIKRVVLCSGKVYFDLYEERERMGIDDVYILRLEQLYPFPDYPLKQELKRFPNADVVWCQEEPENNGAWFFVDRRLEKVIGESGNKVCSRPVYAGRPASASPATGSAKKHILEQQALVRDALSVDGAKKPAKKSPAKKTAAKKATAKKAAAKKTAARKK</sequence>
<dbReference type="Proteomes" id="UP000256845">
    <property type="component" value="Unassembled WGS sequence"/>
</dbReference>
<dbReference type="SMART" id="SM00861">
    <property type="entry name" value="Transket_pyr"/>
    <property type="match status" value="1"/>
</dbReference>
<gene>
    <name evidence="13" type="ORF">DFP90_10381</name>
</gene>
<dbReference type="InterPro" id="IPR031717">
    <property type="entry name" value="ODO-1/KGD_C"/>
</dbReference>
<dbReference type="GO" id="GO:0006096">
    <property type="term" value="P:glycolytic process"/>
    <property type="evidence" value="ECO:0007669"/>
    <property type="project" value="UniProtKB-KW"/>
</dbReference>
<dbReference type="EMBL" id="QRDW01000003">
    <property type="protein sequence ID" value="RED51281.1"/>
    <property type="molecule type" value="Genomic_DNA"/>
</dbReference>
<dbReference type="NCBIfam" id="NF006914">
    <property type="entry name" value="PRK09404.1"/>
    <property type="match status" value="1"/>
</dbReference>
<dbReference type="AlphaFoldDB" id="A0A3D9HPP1"/>